<keyword evidence="2" id="KW-1185">Reference proteome</keyword>
<dbReference type="Proteomes" id="UP000828048">
    <property type="component" value="Chromosome 1"/>
</dbReference>
<evidence type="ECO:0000313" key="1">
    <source>
        <dbReference type="EMBL" id="KAH7844863.1"/>
    </source>
</evidence>
<proteinExistence type="predicted"/>
<name>A0ACB7XW96_9ERIC</name>
<dbReference type="EMBL" id="CM037151">
    <property type="protein sequence ID" value="KAH7844863.1"/>
    <property type="molecule type" value="Genomic_DNA"/>
</dbReference>
<accession>A0ACB7XW96</accession>
<organism evidence="1 2">
    <name type="scientific">Vaccinium darrowii</name>
    <dbReference type="NCBI Taxonomy" id="229202"/>
    <lineage>
        <taxon>Eukaryota</taxon>
        <taxon>Viridiplantae</taxon>
        <taxon>Streptophyta</taxon>
        <taxon>Embryophyta</taxon>
        <taxon>Tracheophyta</taxon>
        <taxon>Spermatophyta</taxon>
        <taxon>Magnoliopsida</taxon>
        <taxon>eudicotyledons</taxon>
        <taxon>Gunneridae</taxon>
        <taxon>Pentapetalae</taxon>
        <taxon>asterids</taxon>
        <taxon>Ericales</taxon>
        <taxon>Ericaceae</taxon>
        <taxon>Vaccinioideae</taxon>
        <taxon>Vaccinieae</taxon>
        <taxon>Vaccinium</taxon>
    </lineage>
</organism>
<reference evidence="1 2" key="1">
    <citation type="journal article" date="2021" name="Hortic Res">
        <title>High-quality reference genome and annotation aids understanding of berry development for evergreen blueberry (Vaccinium darrowii).</title>
        <authorList>
            <person name="Yu J."/>
            <person name="Hulse-Kemp A.M."/>
            <person name="Babiker E."/>
            <person name="Staton M."/>
        </authorList>
    </citation>
    <scope>NUCLEOTIDE SEQUENCE [LARGE SCALE GENOMIC DNA]</scope>
    <source>
        <strain evidence="2">cv. NJ 8807/NJ 8810</strain>
        <tissue evidence="1">Young leaf</tissue>
    </source>
</reference>
<comment type="caution">
    <text evidence="1">The sequence shown here is derived from an EMBL/GenBank/DDBJ whole genome shotgun (WGS) entry which is preliminary data.</text>
</comment>
<gene>
    <name evidence="1" type="ORF">Vadar_032464</name>
</gene>
<protein>
    <submittedName>
        <fullName evidence="1">Uncharacterized protein</fullName>
    </submittedName>
</protein>
<sequence>MDSQGSWPSNTTKKSKAKQPAEGKEKQQRRLWSVKEEEALLGCMLDCICDKYKADNGFKAGYFVLVEKELQKALPGTTLKAQPNIESKVKNWKEKYGVIADTIKLSGFSWNHGTKSIEVDDESVWEAYEKDRATGDFAEDPAEIQDVDVDVDVDDDYKDEPVEVVLPPMDDNLYTPLFANGEPVFRSESGHTIFDQSQCSASANPTTPTSNAVPKPPKNKAKVDAREAAMHEALGNFCNQSNAVLVELVGAVSFDKDLAAQRTGVFNELMKLDLDMDDRFIVNDKICSKDERVLQFYGIPDHVKQQWVMRILEGKLYGNT</sequence>
<evidence type="ECO:0000313" key="2">
    <source>
        <dbReference type="Proteomes" id="UP000828048"/>
    </source>
</evidence>